<accession>A0A4Z0LZG7</accession>
<dbReference type="GO" id="GO:0051539">
    <property type="term" value="F:4 iron, 4 sulfur cluster binding"/>
    <property type="evidence" value="ECO:0007669"/>
    <property type="project" value="UniProtKB-KW"/>
</dbReference>
<evidence type="ECO:0000256" key="9">
    <source>
        <dbReference type="ARBA" id="ARBA00023014"/>
    </source>
</evidence>
<evidence type="ECO:0000256" key="5">
    <source>
        <dbReference type="ARBA" id="ARBA00022801"/>
    </source>
</evidence>
<dbReference type="GO" id="GO:0046872">
    <property type="term" value="F:metal ion binding"/>
    <property type="evidence" value="ECO:0007669"/>
    <property type="project" value="UniProtKB-KW"/>
</dbReference>
<dbReference type="InterPro" id="IPR011545">
    <property type="entry name" value="DEAD/DEAH_box_helicase_dom"/>
</dbReference>
<evidence type="ECO:0000256" key="3">
    <source>
        <dbReference type="ARBA" id="ARBA00022741"/>
    </source>
</evidence>
<evidence type="ECO:0000256" key="8">
    <source>
        <dbReference type="ARBA" id="ARBA00023004"/>
    </source>
</evidence>
<dbReference type="GO" id="GO:0016818">
    <property type="term" value="F:hydrolase activity, acting on acid anhydrides, in phosphorus-containing anhydrides"/>
    <property type="evidence" value="ECO:0007669"/>
    <property type="project" value="InterPro"/>
</dbReference>
<dbReference type="InterPro" id="IPR011604">
    <property type="entry name" value="PDDEXK-like_dom_sf"/>
</dbReference>
<dbReference type="SUPFAM" id="SSF52540">
    <property type="entry name" value="P-loop containing nucleoside triphosphate hydrolases"/>
    <property type="match status" value="1"/>
</dbReference>
<dbReference type="PANTHER" id="PTHR11472:SF34">
    <property type="entry name" value="REGULATOR OF TELOMERE ELONGATION HELICASE 1"/>
    <property type="match status" value="1"/>
</dbReference>
<dbReference type="PROSITE" id="PS51193">
    <property type="entry name" value="HELICASE_ATP_BIND_2"/>
    <property type="match status" value="1"/>
</dbReference>
<keyword evidence="16" id="KW-1185">Reference proteome</keyword>
<keyword evidence="8" id="KW-0408">Iron</keyword>
<dbReference type="Gene3D" id="1.10.30.20">
    <property type="entry name" value="Bacterial XPD DNA helicase, FeS cluster domain"/>
    <property type="match status" value="1"/>
</dbReference>
<dbReference type="Gene3D" id="3.90.320.10">
    <property type="match status" value="1"/>
</dbReference>
<keyword evidence="1" id="KW-0004">4Fe-4S</keyword>
<evidence type="ECO:0000313" key="15">
    <source>
        <dbReference type="EMBL" id="TGD72600.1"/>
    </source>
</evidence>
<dbReference type="InterPro" id="IPR006554">
    <property type="entry name" value="Helicase-like_DEXD_c2"/>
</dbReference>
<dbReference type="InterPro" id="IPR006555">
    <property type="entry name" value="ATP-dep_Helicase_C"/>
</dbReference>
<evidence type="ECO:0000256" key="7">
    <source>
        <dbReference type="ARBA" id="ARBA00022840"/>
    </source>
</evidence>
<dbReference type="Pfam" id="PF00270">
    <property type="entry name" value="DEAD"/>
    <property type="match status" value="1"/>
</dbReference>
<gene>
    <name evidence="15" type="ORF">E4634_13830</name>
</gene>
<evidence type="ECO:0000256" key="12">
    <source>
        <dbReference type="ARBA" id="ARBA00023235"/>
    </source>
</evidence>
<keyword evidence="2" id="KW-0479">Metal-binding</keyword>
<evidence type="ECO:0000256" key="2">
    <source>
        <dbReference type="ARBA" id="ARBA00022723"/>
    </source>
</evidence>
<dbReference type="SMART" id="SM00491">
    <property type="entry name" value="HELICc2"/>
    <property type="match status" value="1"/>
</dbReference>
<keyword evidence="6 15" id="KW-0347">Helicase</keyword>
<dbReference type="InterPro" id="IPR042493">
    <property type="entry name" value="XPD_DNA_FeS"/>
</dbReference>
<keyword evidence="10" id="KW-0238">DNA-binding</keyword>
<keyword evidence="5" id="KW-0378">Hydrolase</keyword>
<comment type="similarity">
    <text evidence="13">Belongs to the helicase family. DinG subfamily.</text>
</comment>
<keyword evidence="12" id="KW-0413">Isomerase</keyword>
<evidence type="ECO:0000256" key="4">
    <source>
        <dbReference type="ARBA" id="ARBA00022763"/>
    </source>
</evidence>
<proteinExistence type="inferred from homology"/>
<dbReference type="PANTHER" id="PTHR11472">
    <property type="entry name" value="DNA REPAIR DEAD HELICASE RAD3/XP-D SUBFAMILY MEMBER"/>
    <property type="match status" value="1"/>
</dbReference>
<keyword evidence="9" id="KW-0411">Iron-sulfur</keyword>
<keyword evidence="4" id="KW-0227">DNA damage</keyword>
<evidence type="ECO:0000256" key="1">
    <source>
        <dbReference type="ARBA" id="ARBA00022485"/>
    </source>
</evidence>
<dbReference type="InterPro" id="IPR045028">
    <property type="entry name" value="DinG/Rad3-like"/>
</dbReference>
<evidence type="ECO:0000313" key="16">
    <source>
        <dbReference type="Proteomes" id="UP000298050"/>
    </source>
</evidence>
<keyword evidence="3" id="KW-0547">Nucleotide-binding</keyword>
<comment type="caution">
    <text evidence="15">The sequence shown here is derived from an EMBL/GenBank/DDBJ whole genome shotgun (WGS) entry which is preliminary data.</text>
</comment>
<name>A0A4Z0LZG7_9GAMM</name>
<dbReference type="Pfam" id="PF06733">
    <property type="entry name" value="DEAD_2"/>
    <property type="match status" value="1"/>
</dbReference>
<dbReference type="EMBL" id="SRLE01000009">
    <property type="protein sequence ID" value="TGD72600.1"/>
    <property type="molecule type" value="Genomic_DNA"/>
</dbReference>
<keyword evidence="11" id="KW-0234">DNA repair</keyword>
<dbReference type="InterPro" id="IPR027417">
    <property type="entry name" value="P-loop_NTPase"/>
</dbReference>
<organism evidence="15 16">
    <name type="scientific">Mangrovimicrobium sediminis</name>
    <dbReference type="NCBI Taxonomy" id="2562682"/>
    <lineage>
        <taxon>Bacteria</taxon>
        <taxon>Pseudomonadati</taxon>
        <taxon>Pseudomonadota</taxon>
        <taxon>Gammaproteobacteria</taxon>
        <taxon>Cellvibrionales</taxon>
        <taxon>Halieaceae</taxon>
        <taxon>Mangrovimicrobium</taxon>
    </lineage>
</organism>
<keyword evidence="7" id="KW-0067">ATP-binding</keyword>
<dbReference type="AlphaFoldDB" id="A0A4Z0LZG7"/>
<dbReference type="Gene3D" id="3.40.50.300">
    <property type="entry name" value="P-loop containing nucleotide triphosphate hydrolases"/>
    <property type="match status" value="2"/>
</dbReference>
<dbReference type="GO" id="GO:0006281">
    <property type="term" value="P:DNA repair"/>
    <property type="evidence" value="ECO:0007669"/>
    <property type="project" value="UniProtKB-KW"/>
</dbReference>
<evidence type="ECO:0000259" key="14">
    <source>
        <dbReference type="PROSITE" id="PS51193"/>
    </source>
</evidence>
<dbReference type="GO" id="GO:0003678">
    <property type="term" value="F:DNA helicase activity"/>
    <property type="evidence" value="ECO:0007669"/>
    <property type="project" value="InterPro"/>
</dbReference>
<protein>
    <submittedName>
        <fullName evidence="15">ATP-dependent DNA helicase</fullName>
    </submittedName>
</protein>
<reference evidence="15 16" key="1">
    <citation type="submission" date="2019-04" db="EMBL/GenBank/DDBJ databases">
        <title>Taxonomy of novel Haliea sp. from mangrove soil of West Coast of India.</title>
        <authorList>
            <person name="Verma A."/>
            <person name="Kumar P."/>
            <person name="Krishnamurthi S."/>
        </authorList>
    </citation>
    <scope>NUCLEOTIDE SEQUENCE [LARGE SCALE GENOMIC DNA]</scope>
    <source>
        <strain evidence="15 16">SAOS-164</strain>
    </source>
</reference>
<dbReference type="Gene3D" id="1.10.275.40">
    <property type="match status" value="1"/>
</dbReference>
<evidence type="ECO:0000256" key="11">
    <source>
        <dbReference type="ARBA" id="ARBA00023204"/>
    </source>
</evidence>
<dbReference type="InterPro" id="IPR014013">
    <property type="entry name" value="Helic_SF1/SF2_ATP-bd_DinG/Rad3"/>
</dbReference>
<feature type="domain" description="Helicase ATP-binding" evidence="14">
    <location>
        <begin position="178"/>
        <end position="440"/>
    </location>
</feature>
<sequence length="762" mass="84964">MSEFRIGVRDLAAFCHRSGDIDHRFTPSPTGEQGVEGHQRIYRRRPASYRREYAVSLRHSFEGVELLLQGRADGYDPEQGLVEEIKTCRVEAASIPAHVSQLHLAQARLYAAIIAADAEAPELTVRLTWLNIDSDEEAQLEQRYSAAELADFLELTLQRFSTWLHTLDTLRRQRDESLATLAFPHGEFRPGQRDIAELTYKCIDRGGQLLVEAPTGIGKTAAVLYPALKALGRGKHDALVFVTFRTVGRRAAQDCLHYMREHGLAAGSLSLTAKEAICLSPGSACHGDDCPFARGYYDRLPAALQEAVGSGVLDSERMRAIGESHQVCPYQLAEDLLPWMDIVVADAHYVYSLNAGVGQRFAADGRRWSALVDEAHNLPERARDMYSARLLKADLMRARRTAPAALKRPLDALNRAMLALGKEQWAQPDWDSREQLPERLLNSMGDFVAAVGAALADDARFAPRNPEPMEFFFAVLQWLRVAEQWDVDYRFELARGEGSQGLALTLNCLSPARLLAAAHTRSHALVAFSATLSPQHWTREALGLDPSAVSRRLDSPFAAQQLKVEVETGIDTRYQQRAASLPALAARILAWWRDVPGNCIVYFPAYRYLLDCLAQMRVADPALAGRHLWQQTPGQSAADRQALFELFDERRDVAALCILGGVYGEGIDLPGELLSSVVIVGVGLPQVGREREQLRAWYEARGEDGFDFAYRYPGMQRVAQALGRVVRDSSDHGRALLVDPRYGQAEWRALLPPWWEYSAPPY</sequence>
<dbReference type="GO" id="GO:0003677">
    <property type="term" value="F:DNA binding"/>
    <property type="evidence" value="ECO:0007669"/>
    <property type="project" value="UniProtKB-KW"/>
</dbReference>
<dbReference type="GO" id="GO:0005524">
    <property type="term" value="F:ATP binding"/>
    <property type="evidence" value="ECO:0007669"/>
    <property type="project" value="UniProtKB-KW"/>
</dbReference>
<dbReference type="SMART" id="SM00488">
    <property type="entry name" value="DEXDc2"/>
    <property type="match status" value="1"/>
</dbReference>
<dbReference type="InterPro" id="IPR010614">
    <property type="entry name" value="RAD3-like_helicase_DEAD"/>
</dbReference>
<dbReference type="RefSeq" id="WP_135444869.1">
    <property type="nucleotide sequence ID" value="NZ_SRLE01000009.1"/>
</dbReference>
<dbReference type="OrthoDB" id="9765586at2"/>
<evidence type="ECO:0000256" key="10">
    <source>
        <dbReference type="ARBA" id="ARBA00023125"/>
    </source>
</evidence>
<dbReference type="Pfam" id="PF13307">
    <property type="entry name" value="Helicase_C_2"/>
    <property type="match status" value="1"/>
</dbReference>
<evidence type="ECO:0000256" key="13">
    <source>
        <dbReference type="ARBA" id="ARBA00038058"/>
    </source>
</evidence>
<evidence type="ECO:0000256" key="6">
    <source>
        <dbReference type="ARBA" id="ARBA00022806"/>
    </source>
</evidence>
<dbReference type="Proteomes" id="UP000298050">
    <property type="component" value="Unassembled WGS sequence"/>
</dbReference>